<evidence type="ECO:0000313" key="2">
    <source>
        <dbReference type="Proteomes" id="UP000632195"/>
    </source>
</evidence>
<evidence type="ECO:0000313" key="1">
    <source>
        <dbReference type="EMBL" id="GGM67631.1"/>
    </source>
</evidence>
<keyword evidence="2" id="KW-1185">Reference proteome</keyword>
<dbReference type="AlphaFoldDB" id="A0AA37F9A3"/>
<accession>A0AA37F9A3</accession>
<name>A0AA37F9A3_9ARCH</name>
<comment type="caution">
    <text evidence="1">The sequence shown here is derived from an EMBL/GenBank/DDBJ whole genome shotgun (WGS) entry which is preliminary data.</text>
</comment>
<sequence>MTLDRDAFFRSVIERFDLMKKTVDFKSSYLSGDIQGIRETEEEEFRKWFLSVLDERVVHGQVEATGKEFIVDLLTRSAEGEGERAMRRRMLRVLSLFTDDEVSRIFGPAVLRRVRRNRQDRRGKGRE</sequence>
<protein>
    <submittedName>
        <fullName evidence="1">Uncharacterized protein</fullName>
    </submittedName>
</protein>
<dbReference type="EMBL" id="BMNY01000001">
    <property type="protein sequence ID" value="GGM67631.1"/>
    <property type="molecule type" value="Genomic_DNA"/>
</dbReference>
<gene>
    <name evidence="1" type="ORF">GCM10007108_02070</name>
</gene>
<dbReference type="Proteomes" id="UP000632195">
    <property type="component" value="Unassembled WGS sequence"/>
</dbReference>
<dbReference type="RefSeq" id="WP_188679578.1">
    <property type="nucleotide sequence ID" value="NZ_BMNY01000001.1"/>
</dbReference>
<reference evidence="1" key="1">
    <citation type="journal article" date="2014" name="Int. J. Syst. Evol. Microbiol.">
        <title>Complete genome sequence of Corynebacterium casei LMG S-19264T (=DSM 44701T), isolated from a smear-ripened cheese.</title>
        <authorList>
            <consortium name="US DOE Joint Genome Institute (JGI-PGF)"/>
            <person name="Walter F."/>
            <person name="Albersmeier A."/>
            <person name="Kalinowski J."/>
            <person name="Ruckert C."/>
        </authorList>
    </citation>
    <scope>NUCLEOTIDE SEQUENCE</scope>
    <source>
        <strain evidence="1">JCM 13583</strain>
    </source>
</reference>
<organism evidence="1 2">
    <name type="scientific">Thermogymnomonas acidicola</name>
    <dbReference type="NCBI Taxonomy" id="399579"/>
    <lineage>
        <taxon>Archaea</taxon>
        <taxon>Methanobacteriati</taxon>
        <taxon>Thermoplasmatota</taxon>
        <taxon>Thermoplasmata</taxon>
        <taxon>Thermoplasmatales</taxon>
        <taxon>Thermogymnomonas</taxon>
    </lineage>
</organism>
<reference evidence="1" key="2">
    <citation type="submission" date="2022-09" db="EMBL/GenBank/DDBJ databases">
        <authorList>
            <person name="Sun Q."/>
            <person name="Ohkuma M."/>
        </authorList>
    </citation>
    <scope>NUCLEOTIDE SEQUENCE</scope>
    <source>
        <strain evidence="1">JCM 13583</strain>
    </source>
</reference>
<proteinExistence type="predicted"/>